<dbReference type="Proteomes" id="UP000798808">
    <property type="component" value="Unassembled WGS sequence"/>
</dbReference>
<name>A0ABW9RK34_9BACT</name>
<protein>
    <submittedName>
        <fullName evidence="2">MBL fold metallo-hydrolase</fullName>
    </submittedName>
</protein>
<dbReference type="SUPFAM" id="SSF56281">
    <property type="entry name" value="Metallo-hydrolase/oxidoreductase"/>
    <property type="match status" value="1"/>
</dbReference>
<reference evidence="2 3" key="1">
    <citation type="submission" date="2019-02" db="EMBL/GenBank/DDBJ databases">
        <authorList>
            <person name="Goldberg S.R."/>
            <person name="Haltli B.A."/>
            <person name="Correa H."/>
            <person name="Russell K.G."/>
        </authorList>
    </citation>
    <scope>NUCLEOTIDE SEQUENCE [LARGE SCALE GENOMIC DNA]</scope>
    <source>
        <strain evidence="2 3">JCM 16186</strain>
    </source>
</reference>
<evidence type="ECO:0000313" key="2">
    <source>
        <dbReference type="EMBL" id="MTI24321.1"/>
    </source>
</evidence>
<dbReference type="InterPro" id="IPR036866">
    <property type="entry name" value="RibonucZ/Hydroxyglut_hydro"/>
</dbReference>
<proteinExistence type="predicted"/>
<comment type="caution">
    <text evidence="2">The sequence shown here is derived from an EMBL/GenBank/DDBJ whole genome shotgun (WGS) entry which is preliminary data.</text>
</comment>
<evidence type="ECO:0000313" key="3">
    <source>
        <dbReference type="Proteomes" id="UP000798808"/>
    </source>
</evidence>
<dbReference type="PANTHER" id="PTHR36839:SF1">
    <property type="entry name" value="METALLO-BETA-LACTAMASE FAMILY PROTEIN (AFU_ORTHOLOGUE AFUA_5G12770)"/>
    <property type="match status" value="1"/>
</dbReference>
<evidence type="ECO:0000259" key="1">
    <source>
        <dbReference type="SMART" id="SM00849"/>
    </source>
</evidence>
<dbReference type="PANTHER" id="PTHR36839">
    <property type="entry name" value="METALLO-BETA-LACTAMASE FAMILY PROTEIN (AFU_ORTHOLOGUE AFUA_5G12770)"/>
    <property type="match status" value="1"/>
</dbReference>
<accession>A0ABW9RK34</accession>
<gene>
    <name evidence="2" type="ORF">E1163_05125</name>
</gene>
<dbReference type="RefSeq" id="WP_155170192.1">
    <property type="nucleotide sequence ID" value="NZ_BAAAFL010000053.1"/>
</dbReference>
<dbReference type="Gene3D" id="3.60.15.10">
    <property type="entry name" value="Ribonuclease Z/Hydroxyacylglutathione hydrolase-like"/>
    <property type="match status" value="1"/>
</dbReference>
<keyword evidence="3" id="KW-1185">Reference proteome</keyword>
<dbReference type="InterPro" id="IPR001279">
    <property type="entry name" value="Metallo-B-lactamas"/>
</dbReference>
<dbReference type="SMART" id="SM00849">
    <property type="entry name" value="Lactamase_B"/>
    <property type="match status" value="1"/>
</dbReference>
<dbReference type="EMBL" id="SMLW01000397">
    <property type="protein sequence ID" value="MTI24321.1"/>
    <property type="molecule type" value="Genomic_DNA"/>
</dbReference>
<organism evidence="2 3">
    <name type="scientific">Fulvivirga kasyanovii</name>
    <dbReference type="NCBI Taxonomy" id="396812"/>
    <lineage>
        <taxon>Bacteria</taxon>
        <taxon>Pseudomonadati</taxon>
        <taxon>Bacteroidota</taxon>
        <taxon>Cytophagia</taxon>
        <taxon>Cytophagales</taxon>
        <taxon>Fulvivirgaceae</taxon>
        <taxon>Fulvivirga</taxon>
    </lineage>
</organism>
<sequence>MQHNKICSTCGTHYTEIPADGICTICKDDRQYIPVGGQRWTTPDDLNKNHSVRILKLSERIYELEIIPQFAIGQRALLVLSDQGNVLWDCIPLLNEPTLEFIRSKGGLSAIAFSHPHYYSNMNDWAAAFDCPVYIHESDRQWIVNYGPHICLWKGEEEGLWGGIRIINVGGHFPGSSILHVSSLSREGTIFCGDTFYLSPSMKHLSVMYSYPNRIPLPLHEVKRIKELFENIPFDTLYGFYSYQNLTEDAQKILQDSLGRYLD</sequence>
<feature type="domain" description="Metallo-beta-lactamase" evidence="1">
    <location>
        <begin position="73"/>
        <end position="232"/>
    </location>
</feature>